<protein>
    <submittedName>
        <fullName evidence="1">Uncharacterized protein</fullName>
    </submittedName>
</protein>
<dbReference type="EMBL" id="FOOG01000063">
    <property type="protein sequence ID" value="SFG61052.1"/>
    <property type="molecule type" value="Genomic_DNA"/>
</dbReference>
<keyword evidence="2" id="KW-1185">Reference proteome</keyword>
<dbReference type="AlphaFoldDB" id="A0A1I2T806"/>
<accession>A0A1I2T806</accession>
<name>A0A1I2T806_9BACI</name>
<sequence length="70" mass="8251">MITLSRLNISTLYRTFSKPAPFKGNHSNVEEERNSTYFYSAFYQYLYGKKCKKGQLLRAALNIYLMNRTV</sequence>
<organism evidence="1 2">
    <name type="scientific">Halobacillus alkaliphilus</name>
    <dbReference type="NCBI Taxonomy" id="396056"/>
    <lineage>
        <taxon>Bacteria</taxon>
        <taxon>Bacillati</taxon>
        <taxon>Bacillota</taxon>
        <taxon>Bacilli</taxon>
        <taxon>Bacillales</taxon>
        <taxon>Bacillaceae</taxon>
        <taxon>Halobacillus</taxon>
    </lineage>
</organism>
<reference evidence="2" key="1">
    <citation type="submission" date="2016-10" db="EMBL/GenBank/DDBJ databases">
        <authorList>
            <person name="Varghese N."/>
            <person name="Submissions S."/>
        </authorList>
    </citation>
    <scope>NUCLEOTIDE SEQUENCE [LARGE SCALE GENOMIC DNA]</scope>
    <source>
        <strain evidence="2">FP5</strain>
    </source>
</reference>
<evidence type="ECO:0000313" key="1">
    <source>
        <dbReference type="EMBL" id="SFG61052.1"/>
    </source>
</evidence>
<dbReference type="Proteomes" id="UP000198897">
    <property type="component" value="Unassembled WGS sequence"/>
</dbReference>
<proteinExistence type="predicted"/>
<gene>
    <name evidence="1" type="ORF">SAMN05216353_1632</name>
</gene>
<evidence type="ECO:0000313" key="2">
    <source>
        <dbReference type="Proteomes" id="UP000198897"/>
    </source>
</evidence>